<organism evidence="3 4">
    <name type="scientific">Dryococelus australis</name>
    <dbReference type="NCBI Taxonomy" id="614101"/>
    <lineage>
        <taxon>Eukaryota</taxon>
        <taxon>Metazoa</taxon>
        <taxon>Ecdysozoa</taxon>
        <taxon>Arthropoda</taxon>
        <taxon>Hexapoda</taxon>
        <taxon>Insecta</taxon>
        <taxon>Pterygota</taxon>
        <taxon>Neoptera</taxon>
        <taxon>Polyneoptera</taxon>
        <taxon>Phasmatodea</taxon>
        <taxon>Verophasmatodea</taxon>
        <taxon>Anareolatae</taxon>
        <taxon>Phasmatidae</taxon>
        <taxon>Eurycanthinae</taxon>
        <taxon>Dryococelus</taxon>
    </lineage>
</organism>
<name>A0ABQ9HDS1_9NEOP</name>
<dbReference type="PANTHER" id="PTHR47611">
    <property type="entry name" value="HAT DIMERISATION DOMAIN, C-TERMINAL"/>
    <property type="match status" value="1"/>
</dbReference>
<dbReference type="Pfam" id="PF05699">
    <property type="entry name" value="Dimer_Tnp_hAT"/>
    <property type="match status" value="1"/>
</dbReference>
<accession>A0ABQ9HDS1</accession>
<sequence>MAHQSEANDNVEVSDHLSSPPILREDGPLKWRKKNVSILYPHLSKIAMEFLSIPATGAASERVFSGAGNIVSYRRELLATEHVEELVLLHENQKRILTK</sequence>
<evidence type="ECO:0000259" key="2">
    <source>
        <dbReference type="Pfam" id="PF05699"/>
    </source>
</evidence>
<protein>
    <recommendedName>
        <fullName evidence="2">HAT C-terminal dimerisation domain-containing protein</fullName>
    </recommendedName>
</protein>
<evidence type="ECO:0000313" key="4">
    <source>
        <dbReference type="Proteomes" id="UP001159363"/>
    </source>
</evidence>
<evidence type="ECO:0000313" key="3">
    <source>
        <dbReference type="EMBL" id="KAJ8882409.1"/>
    </source>
</evidence>
<feature type="domain" description="HAT C-terminal dimerisation" evidence="2">
    <location>
        <begin position="15"/>
        <end position="92"/>
    </location>
</feature>
<comment type="caution">
    <text evidence="3">The sequence shown here is derived from an EMBL/GenBank/DDBJ whole genome shotgun (WGS) entry which is preliminary data.</text>
</comment>
<proteinExistence type="predicted"/>
<dbReference type="InterPro" id="IPR008906">
    <property type="entry name" value="HATC_C_dom"/>
</dbReference>
<reference evidence="3 4" key="1">
    <citation type="submission" date="2023-02" db="EMBL/GenBank/DDBJ databases">
        <title>LHISI_Scaffold_Assembly.</title>
        <authorList>
            <person name="Stuart O.P."/>
            <person name="Cleave R."/>
            <person name="Magrath M.J.L."/>
            <person name="Mikheyev A.S."/>
        </authorList>
    </citation>
    <scope>NUCLEOTIDE SEQUENCE [LARGE SCALE GENOMIC DNA]</scope>
    <source>
        <strain evidence="3">Daus_M_001</strain>
        <tissue evidence="3">Leg muscle</tissue>
    </source>
</reference>
<evidence type="ECO:0000256" key="1">
    <source>
        <dbReference type="SAM" id="MobiDB-lite"/>
    </source>
</evidence>
<dbReference type="SUPFAM" id="SSF53098">
    <property type="entry name" value="Ribonuclease H-like"/>
    <property type="match status" value="1"/>
</dbReference>
<keyword evidence="4" id="KW-1185">Reference proteome</keyword>
<dbReference type="Proteomes" id="UP001159363">
    <property type="component" value="Chromosome 4"/>
</dbReference>
<gene>
    <name evidence="3" type="ORF">PR048_014217</name>
</gene>
<dbReference type="EMBL" id="JARBHB010000005">
    <property type="protein sequence ID" value="KAJ8882409.1"/>
    <property type="molecule type" value="Genomic_DNA"/>
</dbReference>
<dbReference type="PANTHER" id="PTHR47611:SF3">
    <property type="entry name" value="HAT C-TERMINAL DIMERISATION DOMAIN-CONTAINING PROTEIN"/>
    <property type="match status" value="1"/>
</dbReference>
<dbReference type="InterPro" id="IPR012337">
    <property type="entry name" value="RNaseH-like_sf"/>
</dbReference>
<feature type="region of interest" description="Disordered" evidence="1">
    <location>
        <begin position="1"/>
        <end position="26"/>
    </location>
</feature>